<dbReference type="InterPro" id="IPR011009">
    <property type="entry name" value="Kinase-like_dom_sf"/>
</dbReference>
<organism evidence="3 4">
    <name type="scientific">Dictyobacter formicarum</name>
    <dbReference type="NCBI Taxonomy" id="2778368"/>
    <lineage>
        <taxon>Bacteria</taxon>
        <taxon>Bacillati</taxon>
        <taxon>Chloroflexota</taxon>
        <taxon>Ktedonobacteria</taxon>
        <taxon>Ktedonobacterales</taxon>
        <taxon>Dictyobacteraceae</taxon>
        <taxon>Dictyobacter</taxon>
    </lineage>
</organism>
<evidence type="ECO:0000259" key="2">
    <source>
        <dbReference type="PROSITE" id="PS50011"/>
    </source>
</evidence>
<feature type="region of interest" description="Disordered" evidence="1">
    <location>
        <begin position="444"/>
        <end position="469"/>
    </location>
</feature>
<feature type="domain" description="Protein kinase" evidence="2">
    <location>
        <begin position="16"/>
        <end position="313"/>
    </location>
</feature>
<protein>
    <recommendedName>
        <fullName evidence="2">Protein kinase domain-containing protein</fullName>
    </recommendedName>
</protein>
<feature type="compositionally biased region" description="Polar residues" evidence="1">
    <location>
        <begin position="444"/>
        <end position="457"/>
    </location>
</feature>
<dbReference type="PROSITE" id="PS50011">
    <property type="entry name" value="PROTEIN_KINASE_DOM"/>
    <property type="match status" value="1"/>
</dbReference>
<accession>A0ABQ3VGD5</accession>
<proteinExistence type="predicted"/>
<name>A0ABQ3VGD5_9CHLR</name>
<evidence type="ECO:0000313" key="3">
    <source>
        <dbReference type="EMBL" id="GHO85220.1"/>
    </source>
</evidence>
<evidence type="ECO:0000313" key="4">
    <source>
        <dbReference type="Proteomes" id="UP000635565"/>
    </source>
</evidence>
<sequence>MTYTPLLRRERNSQRITLKQKVASGGQGTIYRCSDAADLVVKLYKEPPADKGAKLLAMLTHPPADSMQQHGHISLAWPIDRVLDARNTCVGFLMPSIDPISCIPLFQLYNPRRRRQIAPGFTWRYLLRTARNLAGILQTLHTKGYVVGDLNESNIFVSTRALVTLVDCDSMQVPKIGSGAFRCPVGKPEYTPPELQECDFGSIDRTASHDTFGLAILIFQLLMEGNHPFAGIRKAKGASLTEAAQNIRTGHCPYTATGAQLISPPLGALPFTTLPPELQVLLKHCFEEGLRNPSLRPSAGTWYQALSEAEQQLTQCRINQQHWYSNHLPTCPWCARMRLGIPDPFPTVIQQRNPPSTRRGIRTVHPATQQKLAGQRGQPVTPNQSYRSQLPASQACGAAHKPQVKQGTLSGTLLRSLGSLLLIAVLSLTILRFNTGQVPYSMGNQRIGSSPPLTTKGFSKRAAPPTPARGYPSFAQAKDAIAYYYTHGSDFSGKNVIQHFDRVTYGSFIGPTDQPRFIACAQYQYAYVMSPEVTQNTARHTFTFQYTNSAWSVIDMGNWNSC</sequence>
<reference evidence="3 4" key="1">
    <citation type="journal article" date="2021" name="Int. J. Syst. Evol. Microbiol.">
        <title>Reticulibacter mediterranei gen. nov., sp. nov., within the new family Reticulibacteraceae fam. nov., and Ktedonospora formicarum gen. nov., sp. nov., Ktedonobacter robiniae sp. nov., Dictyobacter formicarum sp. nov. and Dictyobacter arantiisoli sp. nov., belonging to the class Ktedonobacteria.</title>
        <authorList>
            <person name="Yabe S."/>
            <person name="Zheng Y."/>
            <person name="Wang C.M."/>
            <person name="Sakai Y."/>
            <person name="Abe K."/>
            <person name="Yokota A."/>
            <person name="Donadio S."/>
            <person name="Cavaletti L."/>
            <person name="Monciardini P."/>
        </authorList>
    </citation>
    <scope>NUCLEOTIDE SEQUENCE [LARGE SCALE GENOMIC DNA]</scope>
    <source>
        <strain evidence="3 4">SOSP1-9</strain>
    </source>
</reference>
<feature type="region of interest" description="Disordered" evidence="1">
    <location>
        <begin position="367"/>
        <end position="387"/>
    </location>
</feature>
<dbReference type="EMBL" id="BNJJ01000008">
    <property type="protein sequence ID" value="GHO85220.1"/>
    <property type="molecule type" value="Genomic_DNA"/>
</dbReference>
<dbReference type="SUPFAM" id="SSF56112">
    <property type="entry name" value="Protein kinase-like (PK-like)"/>
    <property type="match status" value="1"/>
</dbReference>
<dbReference type="InterPro" id="IPR051681">
    <property type="entry name" value="Ser/Thr_Kinases-Pseudokinases"/>
</dbReference>
<dbReference type="Proteomes" id="UP000635565">
    <property type="component" value="Unassembled WGS sequence"/>
</dbReference>
<evidence type="ECO:0000256" key="1">
    <source>
        <dbReference type="SAM" id="MobiDB-lite"/>
    </source>
</evidence>
<comment type="caution">
    <text evidence="3">The sequence shown here is derived from an EMBL/GenBank/DDBJ whole genome shotgun (WGS) entry which is preliminary data.</text>
</comment>
<keyword evidence="4" id="KW-1185">Reference proteome</keyword>
<dbReference type="InterPro" id="IPR000719">
    <property type="entry name" value="Prot_kinase_dom"/>
</dbReference>
<gene>
    <name evidence="3" type="ORF">KSZ_32260</name>
</gene>
<dbReference type="RefSeq" id="WP_201362881.1">
    <property type="nucleotide sequence ID" value="NZ_BNJJ01000008.1"/>
</dbReference>
<dbReference type="Gene3D" id="1.10.510.10">
    <property type="entry name" value="Transferase(Phosphotransferase) domain 1"/>
    <property type="match status" value="1"/>
</dbReference>
<dbReference type="PANTHER" id="PTHR44329">
    <property type="entry name" value="SERINE/THREONINE-PROTEIN KINASE TNNI3K-RELATED"/>
    <property type="match status" value="1"/>
</dbReference>